<accession>A0ABV7MUD6</accession>
<reference evidence="2" key="1">
    <citation type="journal article" date="2019" name="Int. J. Syst. Evol. Microbiol.">
        <title>The Global Catalogue of Microorganisms (GCM) 10K type strain sequencing project: providing services to taxonomists for standard genome sequencing and annotation.</title>
        <authorList>
            <consortium name="The Broad Institute Genomics Platform"/>
            <consortium name="The Broad Institute Genome Sequencing Center for Infectious Disease"/>
            <person name="Wu L."/>
            <person name="Ma J."/>
        </authorList>
    </citation>
    <scope>NUCLEOTIDE SEQUENCE [LARGE SCALE GENOMIC DNA]</scope>
    <source>
        <strain evidence="2">ICMP 19515</strain>
    </source>
</reference>
<organism evidence="1 2">
    <name type="scientific">Mesorhizobium cantuariense</name>
    <dbReference type="NCBI Taxonomy" id="1300275"/>
    <lineage>
        <taxon>Bacteria</taxon>
        <taxon>Pseudomonadati</taxon>
        <taxon>Pseudomonadota</taxon>
        <taxon>Alphaproteobacteria</taxon>
        <taxon>Hyphomicrobiales</taxon>
        <taxon>Phyllobacteriaceae</taxon>
        <taxon>Mesorhizobium</taxon>
    </lineage>
</organism>
<dbReference type="RefSeq" id="WP_378983572.1">
    <property type="nucleotide sequence ID" value="NZ_JBHRVD010000001.1"/>
</dbReference>
<dbReference type="Pfam" id="PF14196">
    <property type="entry name" value="ATC_hydrolase"/>
    <property type="match status" value="1"/>
</dbReference>
<dbReference type="GO" id="GO:0016787">
    <property type="term" value="F:hydrolase activity"/>
    <property type="evidence" value="ECO:0007669"/>
    <property type="project" value="UniProtKB-KW"/>
</dbReference>
<evidence type="ECO:0000313" key="1">
    <source>
        <dbReference type="EMBL" id="MFC3325587.1"/>
    </source>
</evidence>
<keyword evidence="1" id="KW-0378">Hydrolase</keyword>
<dbReference type="InterPro" id="IPR026002">
    <property type="entry name" value="ATC_hydrolase-like"/>
</dbReference>
<keyword evidence="2" id="KW-1185">Reference proteome</keyword>
<name>A0ABV7MUD6_9HYPH</name>
<protein>
    <submittedName>
        <fullName evidence="1">L-2-amino-thiazoline-4-carboxylic acid hydrolase</fullName>
    </submittedName>
</protein>
<gene>
    <name evidence="1" type="ORF">ACFOJ9_27995</name>
</gene>
<evidence type="ECO:0000313" key="2">
    <source>
        <dbReference type="Proteomes" id="UP001595648"/>
    </source>
</evidence>
<dbReference type="EMBL" id="JBHRVD010000001">
    <property type="protein sequence ID" value="MFC3325587.1"/>
    <property type="molecule type" value="Genomic_DNA"/>
</dbReference>
<proteinExistence type="predicted"/>
<dbReference type="Proteomes" id="UP001595648">
    <property type="component" value="Unassembled WGS sequence"/>
</dbReference>
<comment type="caution">
    <text evidence="1">The sequence shown here is derived from an EMBL/GenBank/DDBJ whole genome shotgun (WGS) entry which is preliminary data.</text>
</comment>
<sequence>MTDPEARAAKLSRELDSAFRNRADLYRLFLDELTGELGAEKAEAIMIRAIEQRGKEVAAAAFANFGPNDARAIGEAFLAVSPDGGLMYPTDVERDDDRIAFTVKRCPLKDAWVQAGVGDEKLATLCRIAGALDRGLFEATGVRFDNVTWTPDHGSGCCHIALTNRASDKKGDDAGRVSQG</sequence>